<proteinExistence type="predicted"/>
<dbReference type="SMART" id="SM00173">
    <property type="entry name" value="RAS"/>
    <property type="match status" value="1"/>
</dbReference>
<dbReference type="PROSITE" id="PS50097">
    <property type="entry name" value="BTB"/>
    <property type="match status" value="2"/>
</dbReference>
<dbReference type="InterPro" id="IPR011333">
    <property type="entry name" value="SKP1/BTB/POZ_sf"/>
</dbReference>
<protein>
    <recommendedName>
        <fullName evidence="4">BTB domain-containing protein</fullName>
    </recommendedName>
</protein>
<evidence type="ECO:0000259" key="4">
    <source>
        <dbReference type="PROSITE" id="PS50097"/>
    </source>
</evidence>
<dbReference type="SMART" id="SM00225">
    <property type="entry name" value="BTB"/>
    <property type="match status" value="2"/>
</dbReference>
<keyword evidence="2" id="KW-0342">GTP-binding</keyword>
<dbReference type="SUPFAM" id="SSF54695">
    <property type="entry name" value="POZ domain"/>
    <property type="match status" value="2"/>
</dbReference>
<sequence>MPVCVSCLLVLQCPAEILVTFKSTRLKMAHPESQIQNEFIKCVVVGDSGVGKTCLTCSWACNSHYTLEKLVKTHVASVWAVDHYMRDPEILKTSVVNVDGVYVSLRIWDTFGYHDKNRKFAYKGADVILLCYSVVNRISLQNLIRYWIPEVKQCAPVTPIILVGTQADLRYICRDEMYRKVNKGLLYRTAEVKDIVFPQEGKTLAEQLKAPYYECSVYTRYGIKDVFINAIRSAVMSKKLWFWNTKLHHIKKPLMQEPMNIPALPYPAVNGPTQTLHSDLCRLLHNQLEGDVVFIVRGVRFRAHKICLVTAAKLFEDIFLLDNLESGCIYTSPSTSLPSEMVDTKLESSIEDHYHEDLANNNFYNDKEKNGNDVDSEQDENRNCVSACEENSVITDLCSDTAKVTKSTMNIQNICPAFLWIAEQCFDNPYDSDEKLKYTVIHVSTEITPQAFQFVLEYLYTACVEEDSDCLEEAKHAAEIMNLNDLMLMIVNLQSKEKFLNVELEKKFRETRCRKLRELALKKNLLTDIVFQLDDGQVSAHKPLLMGRCEMMSAMFSANFREASVKVIPFLGINCASFNALKEYLYTGELPRSAVEDCMDMIELANCLCLPQLVKLMEVYIKDDLLEAEKKGENIIEDILMILEPSQLHNADQLASWCLRYLCNHFRQVKKYYNKQFMELKPENRNFITKEQWPPQWYDAWLTDYEKNSEQALCSRKKRSKCVAAGQCSWLEKYLGCFCCYCR</sequence>
<dbReference type="Gene3D" id="3.40.50.300">
    <property type="entry name" value="P-loop containing nucleotide triphosphate hydrolases"/>
    <property type="match status" value="1"/>
</dbReference>
<dbReference type="AlphaFoldDB" id="A0ABD3VTD0"/>
<dbReference type="PROSITE" id="PS51420">
    <property type="entry name" value="RHO"/>
    <property type="match status" value="1"/>
</dbReference>
<evidence type="ECO:0000313" key="6">
    <source>
        <dbReference type="Proteomes" id="UP001634394"/>
    </source>
</evidence>
<dbReference type="PANTHER" id="PTHR24072">
    <property type="entry name" value="RHO FAMILY GTPASE"/>
    <property type="match status" value="1"/>
</dbReference>
<feature type="chain" id="PRO_5044788102" description="BTB domain-containing protein" evidence="3">
    <location>
        <begin position="16"/>
        <end position="743"/>
    </location>
</feature>
<evidence type="ECO:0000256" key="1">
    <source>
        <dbReference type="ARBA" id="ARBA00022741"/>
    </source>
</evidence>
<dbReference type="EMBL" id="JBJQND010000010">
    <property type="protein sequence ID" value="KAL3863635.1"/>
    <property type="molecule type" value="Genomic_DNA"/>
</dbReference>
<dbReference type="SMART" id="SM00174">
    <property type="entry name" value="RHO"/>
    <property type="match status" value="1"/>
</dbReference>
<reference evidence="5 6" key="1">
    <citation type="submission" date="2024-11" db="EMBL/GenBank/DDBJ databases">
        <title>Chromosome-level genome assembly of the freshwater bivalve Anodonta woodiana.</title>
        <authorList>
            <person name="Chen X."/>
        </authorList>
    </citation>
    <scope>NUCLEOTIDE SEQUENCE [LARGE SCALE GENOMIC DNA]</scope>
    <source>
        <strain evidence="5">MN2024</strain>
        <tissue evidence="5">Gills</tissue>
    </source>
</reference>
<feature type="domain" description="BTB" evidence="4">
    <location>
        <begin position="527"/>
        <end position="594"/>
    </location>
</feature>
<dbReference type="GO" id="GO:0005525">
    <property type="term" value="F:GTP binding"/>
    <property type="evidence" value="ECO:0007669"/>
    <property type="project" value="UniProtKB-KW"/>
</dbReference>
<name>A0ABD3VTD0_SINWO</name>
<keyword evidence="6" id="KW-1185">Reference proteome</keyword>
<feature type="domain" description="BTB" evidence="4">
    <location>
        <begin position="290"/>
        <end position="319"/>
    </location>
</feature>
<comment type="caution">
    <text evidence="5">The sequence shown here is derived from an EMBL/GenBank/DDBJ whole genome shotgun (WGS) entry which is preliminary data.</text>
</comment>
<dbReference type="PRINTS" id="PR00449">
    <property type="entry name" value="RASTRNSFRMNG"/>
</dbReference>
<dbReference type="Gene3D" id="3.30.710.10">
    <property type="entry name" value="Potassium Channel Kv1.1, Chain A"/>
    <property type="match status" value="3"/>
</dbReference>
<dbReference type="InterPro" id="IPR000210">
    <property type="entry name" value="BTB/POZ_dom"/>
</dbReference>
<dbReference type="PROSITE" id="PS51421">
    <property type="entry name" value="RAS"/>
    <property type="match status" value="1"/>
</dbReference>
<evidence type="ECO:0000256" key="2">
    <source>
        <dbReference type="ARBA" id="ARBA00023134"/>
    </source>
</evidence>
<evidence type="ECO:0000313" key="5">
    <source>
        <dbReference type="EMBL" id="KAL3863635.1"/>
    </source>
</evidence>
<dbReference type="InterPro" id="IPR003578">
    <property type="entry name" value="Small_GTPase_Rho"/>
</dbReference>
<keyword evidence="1" id="KW-0547">Nucleotide-binding</keyword>
<evidence type="ECO:0000256" key="3">
    <source>
        <dbReference type="SAM" id="SignalP"/>
    </source>
</evidence>
<dbReference type="SUPFAM" id="SSF52540">
    <property type="entry name" value="P-loop containing nucleoside triphosphate hydrolases"/>
    <property type="match status" value="1"/>
</dbReference>
<keyword evidence="3" id="KW-0732">Signal</keyword>
<dbReference type="Proteomes" id="UP001634394">
    <property type="component" value="Unassembled WGS sequence"/>
</dbReference>
<gene>
    <name evidence="5" type="ORF">ACJMK2_005385</name>
</gene>
<dbReference type="InterPro" id="IPR001806">
    <property type="entry name" value="Small_GTPase"/>
</dbReference>
<dbReference type="Pfam" id="PF00071">
    <property type="entry name" value="Ras"/>
    <property type="match status" value="1"/>
</dbReference>
<accession>A0ABD3VTD0</accession>
<dbReference type="PROSITE" id="PS51419">
    <property type="entry name" value="RAB"/>
    <property type="match status" value="1"/>
</dbReference>
<dbReference type="SMART" id="SM00175">
    <property type="entry name" value="RAB"/>
    <property type="match status" value="1"/>
</dbReference>
<organism evidence="5 6">
    <name type="scientific">Sinanodonta woodiana</name>
    <name type="common">Chinese pond mussel</name>
    <name type="synonym">Anodonta woodiana</name>
    <dbReference type="NCBI Taxonomy" id="1069815"/>
    <lineage>
        <taxon>Eukaryota</taxon>
        <taxon>Metazoa</taxon>
        <taxon>Spiralia</taxon>
        <taxon>Lophotrochozoa</taxon>
        <taxon>Mollusca</taxon>
        <taxon>Bivalvia</taxon>
        <taxon>Autobranchia</taxon>
        <taxon>Heteroconchia</taxon>
        <taxon>Palaeoheterodonta</taxon>
        <taxon>Unionida</taxon>
        <taxon>Unionoidea</taxon>
        <taxon>Unionidae</taxon>
        <taxon>Unioninae</taxon>
        <taxon>Sinanodonta</taxon>
    </lineage>
</organism>
<dbReference type="InterPro" id="IPR027417">
    <property type="entry name" value="P-loop_NTPase"/>
</dbReference>
<dbReference type="Pfam" id="PF00651">
    <property type="entry name" value="BTB"/>
    <property type="match status" value="1"/>
</dbReference>
<feature type="signal peptide" evidence="3">
    <location>
        <begin position="1"/>
        <end position="15"/>
    </location>
</feature>